<dbReference type="EMBL" id="LAZR01000026">
    <property type="protein sequence ID" value="KKO03676.1"/>
    <property type="molecule type" value="Genomic_DNA"/>
</dbReference>
<dbReference type="InterPro" id="IPR015421">
    <property type="entry name" value="PyrdxlP-dep_Trfase_major"/>
</dbReference>
<dbReference type="InterPro" id="IPR020578">
    <property type="entry name" value="Aminotrans_V_PyrdxlP_BS"/>
</dbReference>
<evidence type="ECO:0000256" key="3">
    <source>
        <dbReference type="ARBA" id="ARBA00022898"/>
    </source>
</evidence>
<evidence type="ECO:0000256" key="2">
    <source>
        <dbReference type="ARBA" id="ARBA00009236"/>
    </source>
</evidence>
<dbReference type="PANTHER" id="PTHR21152">
    <property type="entry name" value="AMINOTRANSFERASE CLASS V"/>
    <property type="match status" value="1"/>
</dbReference>
<dbReference type="Gene3D" id="3.40.640.10">
    <property type="entry name" value="Type I PLP-dependent aspartate aminotransferase-like (Major domain)"/>
    <property type="match status" value="1"/>
</dbReference>
<dbReference type="InterPro" id="IPR000192">
    <property type="entry name" value="Aminotrans_V_dom"/>
</dbReference>
<dbReference type="PIRSF" id="PIRSF000524">
    <property type="entry name" value="SPT"/>
    <property type="match status" value="1"/>
</dbReference>
<feature type="domain" description="Aminotransferase class V" evidence="4">
    <location>
        <begin position="6"/>
        <end position="322"/>
    </location>
</feature>
<dbReference type="InterPro" id="IPR015424">
    <property type="entry name" value="PyrdxlP-dep_Trfase"/>
</dbReference>
<dbReference type="GO" id="GO:0005777">
    <property type="term" value="C:peroxisome"/>
    <property type="evidence" value="ECO:0007669"/>
    <property type="project" value="TreeGrafter"/>
</dbReference>
<dbReference type="PROSITE" id="PS00595">
    <property type="entry name" value="AA_TRANSFER_CLASS_5"/>
    <property type="match status" value="1"/>
</dbReference>
<proteinExistence type="inferred from homology"/>
<reference evidence="5" key="1">
    <citation type="journal article" date="2015" name="Nature">
        <title>Complex archaea that bridge the gap between prokaryotes and eukaryotes.</title>
        <authorList>
            <person name="Spang A."/>
            <person name="Saw J.H."/>
            <person name="Jorgensen S.L."/>
            <person name="Zaremba-Niedzwiedzka K."/>
            <person name="Martijn J."/>
            <person name="Lind A.E."/>
            <person name="van Eijk R."/>
            <person name="Schleper C."/>
            <person name="Guy L."/>
            <person name="Ettema T.J."/>
        </authorList>
    </citation>
    <scope>NUCLEOTIDE SEQUENCE</scope>
</reference>
<dbReference type="GO" id="GO:0019265">
    <property type="term" value="P:glycine biosynthetic process, by transamination of glyoxylate"/>
    <property type="evidence" value="ECO:0007669"/>
    <property type="project" value="TreeGrafter"/>
</dbReference>
<sequence length="378" mass="39976">MIKQRLFTPGPTDVPPEVLNAMAQPMFHHRTQRFRDMFARVGAALQEILMTGNDLLTIAGSGTAGMEAAIACAVPRDKKVLVADGGKFGERWVKVAKRYGLDVDAVKLEWGTGLQADVVADKLAGGDYGAVVTVHSETSTATACDLQAIAKVVAATDAILIADCITSAAALPLRTDEWGVDIVATGSQKALMLPPGLAFLSVSDKAWAAIDTIDAPCLYLDLKAYRKSLAKNDTPYTAPVSLIRGAEVAFDMINAVGIETVWHRTACLAQATRAGCEALGMAVFSSQPSDSVTAIYLPEGVTDKQFRDTLRNRYGCSVAGGQDELKDKVIRVSHMGYVDPIDTLGLIGAIEHTLVACGVTVEIGTGPAAAAKALADWR</sequence>
<evidence type="ECO:0000256" key="1">
    <source>
        <dbReference type="ARBA" id="ARBA00001933"/>
    </source>
</evidence>
<evidence type="ECO:0000259" key="4">
    <source>
        <dbReference type="Pfam" id="PF00266"/>
    </source>
</evidence>
<gene>
    <name evidence="5" type="ORF">LCGC14_0096040</name>
</gene>
<dbReference type="InterPro" id="IPR015422">
    <property type="entry name" value="PyrdxlP-dep_Trfase_small"/>
</dbReference>
<comment type="similarity">
    <text evidence="2">Belongs to the class-V pyridoxal-phosphate-dependent aminotransferase family.</text>
</comment>
<dbReference type="InterPro" id="IPR024169">
    <property type="entry name" value="SP_NH2Trfase/AEP_transaminase"/>
</dbReference>
<protein>
    <recommendedName>
        <fullName evidence="4">Aminotransferase class V domain-containing protein</fullName>
    </recommendedName>
</protein>
<dbReference type="PANTHER" id="PTHR21152:SF40">
    <property type="entry name" value="ALANINE--GLYOXYLATE AMINOTRANSFERASE"/>
    <property type="match status" value="1"/>
</dbReference>
<dbReference type="Pfam" id="PF00266">
    <property type="entry name" value="Aminotran_5"/>
    <property type="match status" value="1"/>
</dbReference>
<dbReference type="SUPFAM" id="SSF53383">
    <property type="entry name" value="PLP-dependent transferases"/>
    <property type="match status" value="1"/>
</dbReference>
<comment type="cofactor">
    <cofactor evidence="1">
        <name>pyridoxal 5'-phosphate</name>
        <dbReference type="ChEBI" id="CHEBI:597326"/>
    </cofactor>
</comment>
<dbReference type="GO" id="GO:0008453">
    <property type="term" value="F:alanine-glyoxylate transaminase activity"/>
    <property type="evidence" value="ECO:0007669"/>
    <property type="project" value="TreeGrafter"/>
</dbReference>
<dbReference type="Gene3D" id="3.90.1150.10">
    <property type="entry name" value="Aspartate Aminotransferase, domain 1"/>
    <property type="match status" value="1"/>
</dbReference>
<keyword evidence="3" id="KW-0663">Pyridoxal phosphate</keyword>
<dbReference type="GO" id="GO:0004760">
    <property type="term" value="F:L-serine-pyruvate transaminase activity"/>
    <property type="evidence" value="ECO:0007669"/>
    <property type="project" value="TreeGrafter"/>
</dbReference>
<comment type="caution">
    <text evidence="5">The sequence shown here is derived from an EMBL/GenBank/DDBJ whole genome shotgun (WGS) entry which is preliminary data.</text>
</comment>
<name>A0A0F9VET1_9ZZZZ</name>
<accession>A0A0F9VET1</accession>
<dbReference type="AlphaFoldDB" id="A0A0F9VET1"/>
<evidence type="ECO:0000313" key="5">
    <source>
        <dbReference type="EMBL" id="KKO03676.1"/>
    </source>
</evidence>
<organism evidence="5">
    <name type="scientific">marine sediment metagenome</name>
    <dbReference type="NCBI Taxonomy" id="412755"/>
    <lineage>
        <taxon>unclassified sequences</taxon>
        <taxon>metagenomes</taxon>
        <taxon>ecological metagenomes</taxon>
    </lineage>
</organism>